<reference evidence="2" key="3">
    <citation type="submission" date="2015-04" db="UniProtKB">
        <authorList>
            <consortium name="EnsemblPlants"/>
        </authorList>
    </citation>
    <scope>IDENTIFICATION</scope>
    <source>
        <strain evidence="2">cv. Jemalong A17</strain>
    </source>
</reference>
<dbReference type="HOGENOM" id="CLU_2065001_0_0_1"/>
<keyword evidence="3" id="KW-1185">Reference proteome</keyword>
<dbReference type="EnsemblPlants" id="KEH22526">
    <property type="protein sequence ID" value="KEH22526"/>
    <property type="gene ID" value="MTR_7g052605"/>
</dbReference>
<dbReference type="Proteomes" id="UP000002051">
    <property type="component" value="Unassembled WGS sequence"/>
</dbReference>
<reference evidence="1 3" key="1">
    <citation type="journal article" date="2011" name="Nature">
        <title>The Medicago genome provides insight into the evolution of rhizobial symbioses.</title>
        <authorList>
            <person name="Young N.D."/>
            <person name="Debelle F."/>
            <person name="Oldroyd G.E."/>
            <person name="Geurts R."/>
            <person name="Cannon S.B."/>
            <person name="Udvardi M.K."/>
            <person name="Benedito V.A."/>
            <person name="Mayer K.F."/>
            <person name="Gouzy J."/>
            <person name="Schoof H."/>
            <person name="Van de Peer Y."/>
            <person name="Proost S."/>
            <person name="Cook D.R."/>
            <person name="Meyers B.C."/>
            <person name="Spannagl M."/>
            <person name="Cheung F."/>
            <person name="De Mita S."/>
            <person name="Krishnakumar V."/>
            <person name="Gundlach H."/>
            <person name="Zhou S."/>
            <person name="Mudge J."/>
            <person name="Bharti A.K."/>
            <person name="Murray J.D."/>
            <person name="Naoumkina M.A."/>
            <person name="Rosen B."/>
            <person name="Silverstein K.A."/>
            <person name="Tang H."/>
            <person name="Rombauts S."/>
            <person name="Zhao P.X."/>
            <person name="Zhou P."/>
            <person name="Barbe V."/>
            <person name="Bardou P."/>
            <person name="Bechner M."/>
            <person name="Bellec A."/>
            <person name="Berger A."/>
            <person name="Berges H."/>
            <person name="Bidwell S."/>
            <person name="Bisseling T."/>
            <person name="Choisne N."/>
            <person name="Couloux A."/>
            <person name="Denny R."/>
            <person name="Deshpande S."/>
            <person name="Dai X."/>
            <person name="Doyle J.J."/>
            <person name="Dudez A.M."/>
            <person name="Farmer A.D."/>
            <person name="Fouteau S."/>
            <person name="Franken C."/>
            <person name="Gibelin C."/>
            <person name="Gish J."/>
            <person name="Goldstein S."/>
            <person name="Gonzalez A.J."/>
            <person name="Green P.J."/>
            <person name="Hallab A."/>
            <person name="Hartog M."/>
            <person name="Hua A."/>
            <person name="Humphray S.J."/>
            <person name="Jeong D.H."/>
            <person name="Jing Y."/>
            <person name="Jocker A."/>
            <person name="Kenton S.M."/>
            <person name="Kim D.J."/>
            <person name="Klee K."/>
            <person name="Lai H."/>
            <person name="Lang C."/>
            <person name="Lin S."/>
            <person name="Macmil S.L."/>
            <person name="Magdelenat G."/>
            <person name="Matthews L."/>
            <person name="McCorrison J."/>
            <person name="Monaghan E.L."/>
            <person name="Mun J.H."/>
            <person name="Najar F.Z."/>
            <person name="Nicholson C."/>
            <person name="Noirot C."/>
            <person name="O'Bleness M."/>
            <person name="Paule C.R."/>
            <person name="Poulain J."/>
            <person name="Prion F."/>
            <person name="Qin B."/>
            <person name="Qu C."/>
            <person name="Retzel E.F."/>
            <person name="Riddle C."/>
            <person name="Sallet E."/>
            <person name="Samain S."/>
            <person name="Samson N."/>
            <person name="Sanders I."/>
            <person name="Saurat O."/>
            <person name="Scarpelli C."/>
            <person name="Schiex T."/>
            <person name="Segurens B."/>
            <person name="Severin A.J."/>
            <person name="Sherrier D.J."/>
            <person name="Shi R."/>
            <person name="Sims S."/>
            <person name="Singer S.R."/>
            <person name="Sinharoy S."/>
            <person name="Sterck L."/>
            <person name="Viollet A."/>
            <person name="Wang B.B."/>
            <person name="Wang K."/>
            <person name="Wang M."/>
            <person name="Wang X."/>
            <person name="Warfsmann J."/>
            <person name="Weissenbach J."/>
            <person name="White D.D."/>
            <person name="White J.D."/>
            <person name="Wiley G.B."/>
            <person name="Wincker P."/>
            <person name="Xing Y."/>
            <person name="Yang L."/>
            <person name="Yao Z."/>
            <person name="Ying F."/>
            <person name="Zhai J."/>
            <person name="Zhou L."/>
            <person name="Zuber A."/>
            <person name="Denarie J."/>
            <person name="Dixon R.A."/>
            <person name="May G.D."/>
            <person name="Schwartz D.C."/>
            <person name="Rogers J."/>
            <person name="Quetier F."/>
            <person name="Town C.D."/>
            <person name="Roe B.A."/>
        </authorList>
    </citation>
    <scope>NUCLEOTIDE SEQUENCE [LARGE SCALE GENOMIC DNA]</scope>
    <source>
        <strain evidence="1">A17</strain>
        <strain evidence="2 3">cv. Jemalong A17</strain>
    </source>
</reference>
<name>A0A072TZB5_MEDTR</name>
<dbReference type="EMBL" id="CM001223">
    <property type="protein sequence ID" value="KEH22526.1"/>
    <property type="molecule type" value="Genomic_DNA"/>
</dbReference>
<evidence type="ECO:0000313" key="2">
    <source>
        <dbReference type="EnsemblPlants" id="KEH22526"/>
    </source>
</evidence>
<evidence type="ECO:0008006" key="4">
    <source>
        <dbReference type="Google" id="ProtNLM"/>
    </source>
</evidence>
<accession>A0A072TZB5</accession>
<dbReference type="AlphaFoldDB" id="A0A072TZB5"/>
<organism evidence="1 3">
    <name type="scientific">Medicago truncatula</name>
    <name type="common">Barrel medic</name>
    <name type="synonym">Medicago tribuloides</name>
    <dbReference type="NCBI Taxonomy" id="3880"/>
    <lineage>
        <taxon>Eukaryota</taxon>
        <taxon>Viridiplantae</taxon>
        <taxon>Streptophyta</taxon>
        <taxon>Embryophyta</taxon>
        <taxon>Tracheophyta</taxon>
        <taxon>Spermatophyta</taxon>
        <taxon>Magnoliopsida</taxon>
        <taxon>eudicotyledons</taxon>
        <taxon>Gunneridae</taxon>
        <taxon>Pentapetalae</taxon>
        <taxon>rosids</taxon>
        <taxon>fabids</taxon>
        <taxon>Fabales</taxon>
        <taxon>Fabaceae</taxon>
        <taxon>Papilionoideae</taxon>
        <taxon>50 kb inversion clade</taxon>
        <taxon>NPAAA clade</taxon>
        <taxon>Hologalegina</taxon>
        <taxon>IRL clade</taxon>
        <taxon>Trifolieae</taxon>
        <taxon>Medicago</taxon>
    </lineage>
</organism>
<reference evidence="1 3" key="2">
    <citation type="journal article" date="2014" name="BMC Genomics">
        <title>An improved genome release (version Mt4.0) for the model legume Medicago truncatula.</title>
        <authorList>
            <person name="Tang H."/>
            <person name="Krishnakumar V."/>
            <person name="Bidwell S."/>
            <person name="Rosen B."/>
            <person name="Chan A."/>
            <person name="Zhou S."/>
            <person name="Gentzbittel L."/>
            <person name="Childs K.L."/>
            <person name="Yandell M."/>
            <person name="Gundlach H."/>
            <person name="Mayer K.F."/>
            <person name="Schwartz D.C."/>
            <person name="Town C.D."/>
        </authorList>
    </citation>
    <scope>GENOME REANNOTATION</scope>
    <source>
        <strain evidence="1">A17</strain>
        <strain evidence="2 3">cv. Jemalong A17</strain>
    </source>
</reference>
<evidence type="ECO:0000313" key="3">
    <source>
        <dbReference type="Proteomes" id="UP000002051"/>
    </source>
</evidence>
<proteinExistence type="predicted"/>
<sequence length="119" mass="13838">MVLRMLLKKIQDEENSFQVPRHFKTIINLEGVSKSNKRLFFVYFLKGCANDWLNALPSGTIATWNQLKRAYYFLNRFFPTIRSVVNKQGVLHPDTQDTLLASHKLLSDKIETIPKKLEA</sequence>
<evidence type="ECO:0000313" key="1">
    <source>
        <dbReference type="EMBL" id="KEH22526.1"/>
    </source>
</evidence>
<gene>
    <name evidence="1" type="ordered locus">MTR_7g052605</name>
</gene>
<protein>
    <recommendedName>
        <fullName evidence="4">Retrotransposon gag domain-containing protein</fullName>
    </recommendedName>
</protein>